<dbReference type="InterPro" id="IPR036527">
    <property type="entry name" value="SCP2_sterol-bd_dom_sf"/>
</dbReference>
<dbReference type="GO" id="GO:0005739">
    <property type="term" value="C:mitochondrion"/>
    <property type="evidence" value="ECO:0007669"/>
    <property type="project" value="TreeGrafter"/>
</dbReference>
<dbReference type="GO" id="GO:0016491">
    <property type="term" value="F:oxidoreductase activity"/>
    <property type="evidence" value="ECO:0007669"/>
    <property type="project" value="UniProtKB-KW"/>
</dbReference>
<evidence type="ECO:0000256" key="3">
    <source>
        <dbReference type="ARBA" id="ARBA00023002"/>
    </source>
</evidence>
<proteinExistence type="inferred from homology"/>
<dbReference type="Proteomes" id="UP001279410">
    <property type="component" value="Unassembled WGS sequence"/>
</dbReference>
<evidence type="ECO:0000256" key="4">
    <source>
        <dbReference type="SAM" id="MobiDB-lite"/>
    </source>
</evidence>
<dbReference type="InterPro" id="IPR051935">
    <property type="entry name" value="HSDL2"/>
</dbReference>
<comment type="caution">
    <text evidence="6">The sequence shown here is derived from an EMBL/GenBank/DDBJ whole genome shotgun (WGS) entry which is preliminary data.</text>
</comment>
<reference evidence="6" key="1">
    <citation type="submission" date="2022-08" db="EMBL/GenBank/DDBJ databases">
        <title>Genome sequencing of akame (Lates japonicus).</title>
        <authorList>
            <person name="Hashiguchi Y."/>
            <person name="Takahashi H."/>
        </authorList>
    </citation>
    <scope>NUCLEOTIDE SEQUENCE</scope>
    <source>
        <strain evidence="6">Kochi</strain>
    </source>
</reference>
<feature type="domain" description="SCP2" evidence="5">
    <location>
        <begin position="118"/>
        <end position="206"/>
    </location>
</feature>
<dbReference type="PANTHER" id="PTHR42808">
    <property type="entry name" value="HYDROXYSTEROID DEHYDROGENASE-LIKE PROTEIN 2"/>
    <property type="match status" value="1"/>
</dbReference>
<sequence length="214" mass="23188">MDMLGGDGVGKQCRTADIMADAAYVILSQPKDYTGHFLVDEDLLRQQGVQDFDQYAVQPGHPLLPDFFLDEAPETLVQQMEKHGATPAFKPPAASSAPPPSSGPIESTFDVIRGVINEDVVKSTQGIYQFDLSGDHGGVWFLDLKSGSGSAGQGEPPVKADVVMTMDSNDFSKMFSGKLKPTMAFMTGKLRIKGDMTLAIKLEKLMSRMNKAKL</sequence>
<evidence type="ECO:0000256" key="2">
    <source>
        <dbReference type="ARBA" id="ARBA00022857"/>
    </source>
</evidence>
<comment type="similarity">
    <text evidence="1">Belongs to the short-chain dehydrogenases/reductases (SDR) family.</text>
</comment>
<dbReference type="Pfam" id="PF02036">
    <property type="entry name" value="SCP2"/>
    <property type="match status" value="1"/>
</dbReference>
<feature type="compositionally biased region" description="Low complexity" evidence="4">
    <location>
        <begin position="85"/>
        <end position="96"/>
    </location>
</feature>
<dbReference type="Gene3D" id="3.30.1050.10">
    <property type="entry name" value="SCP2 sterol-binding domain"/>
    <property type="match status" value="1"/>
</dbReference>
<dbReference type="InterPro" id="IPR003033">
    <property type="entry name" value="SCP2_sterol-bd_dom"/>
</dbReference>
<evidence type="ECO:0000256" key="1">
    <source>
        <dbReference type="ARBA" id="ARBA00006484"/>
    </source>
</evidence>
<accession>A0AAD3MN55</accession>
<keyword evidence="2" id="KW-0521">NADP</keyword>
<name>A0AAD3MN55_LATJO</name>
<dbReference type="EMBL" id="BRZM01000027">
    <property type="protein sequence ID" value="GLD56876.1"/>
    <property type="molecule type" value="Genomic_DNA"/>
</dbReference>
<gene>
    <name evidence="6" type="ORF">AKAME5_000916700</name>
</gene>
<evidence type="ECO:0000259" key="5">
    <source>
        <dbReference type="Pfam" id="PF02036"/>
    </source>
</evidence>
<organism evidence="6 7">
    <name type="scientific">Lates japonicus</name>
    <name type="common">Japanese lates</name>
    <dbReference type="NCBI Taxonomy" id="270547"/>
    <lineage>
        <taxon>Eukaryota</taxon>
        <taxon>Metazoa</taxon>
        <taxon>Chordata</taxon>
        <taxon>Craniata</taxon>
        <taxon>Vertebrata</taxon>
        <taxon>Euteleostomi</taxon>
        <taxon>Actinopterygii</taxon>
        <taxon>Neopterygii</taxon>
        <taxon>Teleostei</taxon>
        <taxon>Neoteleostei</taxon>
        <taxon>Acanthomorphata</taxon>
        <taxon>Carangaria</taxon>
        <taxon>Carangaria incertae sedis</taxon>
        <taxon>Centropomidae</taxon>
        <taxon>Lates</taxon>
    </lineage>
</organism>
<feature type="region of interest" description="Disordered" evidence="4">
    <location>
        <begin position="81"/>
        <end position="104"/>
    </location>
</feature>
<dbReference type="AlphaFoldDB" id="A0AAD3MN55"/>
<evidence type="ECO:0000313" key="7">
    <source>
        <dbReference type="Proteomes" id="UP001279410"/>
    </source>
</evidence>
<keyword evidence="3" id="KW-0560">Oxidoreductase</keyword>
<keyword evidence="7" id="KW-1185">Reference proteome</keyword>
<dbReference type="PANTHER" id="PTHR42808:SF3">
    <property type="entry name" value="HYDROXYSTEROID DEHYDROGENASE-LIKE PROTEIN 2"/>
    <property type="match status" value="1"/>
</dbReference>
<evidence type="ECO:0000313" key="6">
    <source>
        <dbReference type="EMBL" id="GLD56876.1"/>
    </source>
</evidence>
<dbReference type="Gene3D" id="3.40.50.720">
    <property type="entry name" value="NAD(P)-binding Rossmann-like Domain"/>
    <property type="match status" value="1"/>
</dbReference>
<protein>
    <submittedName>
        <fullName evidence="6">Hydroxysteroid dehydrogenase-like protein 2 isoform X1</fullName>
    </submittedName>
</protein>
<dbReference type="SUPFAM" id="SSF55718">
    <property type="entry name" value="SCP-like"/>
    <property type="match status" value="1"/>
</dbReference>